<proteinExistence type="predicted"/>
<organism evidence="2 3">
    <name type="scientific">Phytophthora oleae</name>
    <dbReference type="NCBI Taxonomy" id="2107226"/>
    <lineage>
        <taxon>Eukaryota</taxon>
        <taxon>Sar</taxon>
        <taxon>Stramenopiles</taxon>
        <taxon>Oomycota</taxon>
        <taxon>Peronosporomycetes</taxon>
        <taxon>Peronosporales</taxon>
        <taxon>Peronosporaceae</taxon>
        <taxon>Phytophthora</taxon>
    </lineage>
</organism>
<evidence type="ECO:0000313" key="2">
    <source>
        <dbReference type="EMBL" id="KAL3662607.1"/>
    </source>
</evidence>
<reference evidence="2 3" key="1">
    <citation type="submission" date="2024-09" db="EMBL/GenBank/DDBJ databases">
        <title>Genome sequencing and assembly of Phytophthora oleae, isolate VK10A, causative agent of rot of olive drupes.</title>
        <authorList>
            <person name="Conti Taguali S."/>
            <person name="Riolo M."/>
            <person name="La Spada F."/>
            <person name="Cacciola S.O."/>
            <person name="Dionisio G."/>
        </authorList>
    </citation>
    <scope>NUCLEOTIDE SEQUENCE [LARGE SCALE GENOMIC DNA]</scope>
    <source>
        <strain evidence="2 3">VK10A</strain>
    </source>
</reference>
<feature type="compositionally biased region" description="Basic and acidic residues" evidence="1">
    <location>
        <begin position="217"/>
        <end position="229"/>
    </location>
</feature>
<name>A0ABD3F839_9STRA</name>
<keyword evidence="3" id="KW-1185">Reference proteome</keyword>
<gene>
    <name evidence="2" type="ORF">V7S43_012459</name>
</gene>
<evidence type="ECO:0000256" key="1">
    <source>
        <dbReference type="SAM" id="MobiDB-lite"/>
    </source>
</evidence>
<dbReference type="AlphaFoldDB" id="A0ABD3F839"/>
<dbReference type="EMBL" id="JBIMZQ010000031">
    <property type="protein sequence ID" value="KAL3662607.1"/>
    <property type="molecule type" value="Genomic_DNA"/>
</dbReference>
<protein>
    <submittedName>
        <fullName evidence="2">Uncharacterized protein</fullName>
    </submittedName>
</protein>
<comment type="caution">
    <text evidence="2">The sequence shown here is derived from an EMBL/GenBank/DDBJ whole genome shotgun (WGS) entry which is preliminary data.</text>
</comment>
<accession>A0ABD3F839</accession>
<dbReference type="Proteomes" id="UP001632037">
    <property type="component" value="Unassembled WGS sequence"/>
</dbReference>
<sequence>MSRRAEEALGVILQSLSDNGDADGIRSSWHCSSGFPVENSLLQNQSEHVTGSDLEALPTAFQDPATPCGRKTHSSFVHVAFLAGSSDLERLWVEGVAEHEIKVVRATFDVHGNHRVRIVLEHAGGRARIVVPVAEDNVARYLQEAASSVMNRKMSNVLLHWLLPLLLGESAQVHWNSPATPNVSSSFSNLLPPAQVTQGQHGRDRPRVGPFRRRHRSPQEVKNDGGGDTHKRHHTDLIHPSVWFRQTVADSSVDADLYCCSSEASKTKETEGATREIE</sequence>
<feature type="region of interest" description="Disordered" evidence="1">
    <location>
        <begin position="186"/>
        <end position="234"/>
    </location>
</feature>
<evidence type="ECO:0000313" key="3">
    <source>
        <dbReference type="Proteomes" id="UP001632037"/>
    </source>
</evidence>
<feature type="compositionally biased region" description="Polar residues" evidence="1">
    <location>
        <begin position="186"/>
        <end position="200"/>
    </location>
</feature>